<dbReference type="GO" id="GO:0016491">
    <property type="term" value="F:oxidoreductase activity"/>
    <property type="evidence" value="ECO:0007669"/>
    <property type="project" value="UniProtKB-KW"/>
</dbReference>
<protein>
    <submittedName>
        <fullName evidence="4">Short-chain dehydrogenase</fullName>
    </submittedName>
</protein>
<dbReference type="EMBL" id="CP017269">
    <property type="protein sequence ID" value="AOT72323.1"/>
    <property type="molecule type" value="Genomic_DNA"/>
</dbReference>
<reference evidence="4 5" key="1">
    <citation type="submission" date="2016-09" db="EMBL/GenBank/DDBJ databases">
        <title>Genomic analysis reveals versatility of anaerobic energy metabolism of Geosporobacter ferrireducens IRF9 of phylum Firmicutes.</title>
        <authorList>
            <person name="Kim S.-J."/>
        </authorList>
    </citation>
    <scope>NUCLEOTIDE SEQUENCE [LARGE SCALE GENOMIC DNA]</scope>
    <source>
        <strain evidence="4 5">IRF9</strain>
    </source>
</reference>
<dbReference type="STRING" id="1424294.Gferi_23910"/>
<evidence type="ECO:0000256" key="3">
    <source>
        <dbReference type="RuleBase" id="RU000363"/>
    </source>
</evidence>
<sequence length="261" mass="28388">MRTQTALITGASSGIGFELSKLFARNGYNLIMISQNKARLHTAANGLQQQYPNIKIHCLPMDLSQPSSPQEIYTYSKENAITVDILVNNAGIQVYGNFHEVVLADYMRLMSVNMNAMVVLTGLFVKDMCARKSGRILNIGSTGSFSPCPLNAIYCASKAFVLHFSEAIAEELKGTGVTVTTLCPGATKTNFAQRAGIEHIRMFSGLTMKADRVAAIGYQALIRGKPVVVAGFHNKLLVSSIRVSPRKLVVKMGGSLMRIKK</sequence>
<evidence type="ECO:0000313" key="5">
    <source>
        <dbReference type="Proteomes" id="UP000095743"/>
    </source>
</evidence>
<dbReference type="KEGG" id="gfe:Gferi_23910"/>
<dbReference type="Proteomes" id="UP000095743">
    <property type="component" value="Chromosome"/>
</dbReference>
<dbReference type="PRINTS" id="PR00080">
    <property type="entry name" value="SDRFAMILY"/>
</dbReference>
<dbReference type="PRINTS" id="PR00081">
    <property type="entry name" value="GDHRDH"/>
</dbReference>
<dbReference type="InterPro" id="IPR020904">
    <property type="entry name" value="Sc_DH/Rdtase_CS"/>
</dbReference>
<dbReference type="SUPFAM" id="SSF51735">
    <property type="entry name" value="NAD(P)-binding Rossmann-fold domains"/>
    <property type="match status" value="1"/>
</dbReference>
<keyword evidence="5" id="KW-1185">Reference proteome</keyword>
<evidence type="ECO:0000256" key="1">
    <source>
        <dbReference type="ARBA" id="ARBA00006484"/>
    </source>
</evidence>
<organism evidence="4 5">
    <name type="scientific">Geosporobacter ferrireducens</name>
    <dbReference type="NCBI Taxonomy" id="1424294"/>
    <lineage>
        <taxon>Bacteria</taxon>
        <taxon>Bacillati</taxon>
        <taxon>Bacillota</taxon>
        <taxon>Clostridia</taxon>
        <taxon>Peptostreptococcales</taxon>
        <taxon>Thermotaleaceae</taxon>
        <taxon>Geosporobacter</taxon>
    </lineage>
</organism>
<gene>
    <name evidence="4" type="ORF">Gferi_23910</name>
</gene>
<proteinExistence type="inferred from homology"/>
<dbReference type="Pfam" id="PF00106">
    <property type="entry name" value="adh_short"/>
    <property type="match status" value="1"/>
</dbReference>
<evidence type="ECO:0000313" key="4">
    <source>
        <dbReference type="EMBL" id="AOT72323.1"/>
    </source>
</evidence>
<dbReference type="RefSeq" id="WP_069980632.1">
    <property type="nucleotide sequence ID" value="NZ_CP017269.1"/>
</dbReference>
<comment type="similarity">
    <text evidence="1 3">Belongs to the short-chain dehydrogenases/reductases (SDR) family.</text>
</comment>
<accession>A0A1D8GN51</accession>
<dbReference type="PROSITE" id="PS00061">
    <property type="entry name" value="ADH_SHORT"/>
    <property type="match status" value="1"/>
</dbReference>
<dbReference type="CDD" id="cd05233">
    <property type="entry name" value="SDR_c"/>
    <property type="match status" value="1"/>
</dbReference>
<dbReference type="PANTHER" id="PTHR44196">
    <property type="entry name" value="DEHYDROGENASE/REDUCTASE SDR FAMILY MEMBER 7B"/>
    <property type="match status" value="1"/>
</dbReference>
<dbReference type="Gene3D" id="3.40.50.720">
    <property type="entry name" value="NAD(P)-binding Rossmann-like Domain"/>
    <property type="match status" value="1"/>
</dbReference>
<dbReference type="InterPro" id="IPR036291">
    <property type="entry name" value="NAD(P)-bd_dom_sf"/>
</dbReference>
<name>A0A1D8GN51_9FIRM</name>
<dbReference type="InterPro" id="IPR002347">
    <property type="entry name" value="SDR_fam"/>
</dbReference>
<dbReference type="GO" id="GO:0016020">
    <property type="term" value="C:membrane"/>
    <property type="evidence" value="ECO:0007669"/>
    <property type="project" value="TreeGrafter"/>
</dbReference>
<dbReference type="OrthoDB" id="9808814at2"/>
<dbReference type="PIRSF" id="PIRSF000126">
    <property type="entry name" value="11-beta-HSD1"/>
    <property type="match status" value="1"/>
</dbReference>
<keyword evidence="2" id="KW-0560">Oxidoreductase</keyword>
<dbReference type="PANTHER" id="PTHR44196:SF2">
    <property type="entry name" value="SHORT-CHAIN DEHYDROGENASE-RELATED"/>
    <property type="match status" value="1"/>
</dbReference>
<dbReference type="AlphaFoldDB" id="A0A1D8GN51"/>
<evidence type="ECO:0000256" key="2">
    <source>
        <dbReference type="ARBA" id="ARBA00023002"/>
    </source>
</evidence>